<dbReference type="Pfam" id="PF00459">
    <property type="entry name" value="Inositol_P"/>
    <property type="match status" value="1"/>
</dbReference>
<sequence>MTADRLGFAVSLARKAGALAQSMRDQAEGLDYTIKAPEDYATDADYAVEALIRQRIAETYPEDGVLGEEEGLQGRVDGCWIVDPIDGTTNFSRGMDDWGISIGYFNGTSFELGVIYAPDKNLMASGQAGRGSFVKGKPVDFGMVHPDQVRLVSLGYSDRQPMHEYTDRIARIREAGMDHRRHGAATIGFIGILSGWFDAYYERALNIWDAAAGLAMINAAGGVIEHGPIQTFVKEPVRVLAHNGRIPNIARIMDPPHSQAAE</sequence>
<dbReference type="PANTHER" id="PTHR20854">
    <property type="entry name" value="INOSITOL MONOPHOSPHATASE"/>
    <property type="match status" value="1"/>
</dbReference>
<reference evidence="7" key="1">
    <citation type="submission" date="2016-09" db="EMBL/GenBank/DDBJ databases">
        <authorList>
            <person name="Wibberg D."/>
        </authorList>
    </citation>
    <scope>NUCLEOTIDE SEQUENCE [LARGE SCALE GENOMIC DNA]</scope>
</reference>
<comment type="cofactor">
    <cofactor evidence="5">
        <name>Mg(2+)</name>
        <dbReference type="ChEBI" id="CHEBI:18420"/>
    </cofactor>
</comment>
<proteinExistence type="inferred from homology"/>
<evidence type="ECO:0008006" key="8">
    <source>
        <dbReference type="Google" id="ProtNLM"/>
    </source>
</evidence>
<dbReference type="Proteomes" id="UP000184085">
    <property type="component" value="Unassembled WGS sequence"/>
</dbReference>
<dbReference type="CDD" id="cd01637">
    <property type="entry name" value="IMPase_like"/>
    <property type="match status" value="1"/>
</dbReference>
<protein>
    <recommendedName>
        <fullName evidence="8">Inositol-phosphate phosphatase</fullName>
    </recommendedName>
</protein>
<evidence type="ECO:0000256" key="3">
    <source>
        <dbReference type="ARBA" id="ARBA00022801"/>
    </source>
</evidence>
<dbReference type="AlphaFoldDB" id="A0A1M4N9E6"/>
<evidence type="ECO:0000256" key="2">
    <source>
        <dbReference type="ARBA" id="ARBA00022723"/>
    </source>
</evidence>
<accession>A0A1M4N9E6</accession>
<dbReference type="GO" id="GO:0046872">
    <property type="term" value="F:metal ion binding"/>
    <property type="evidence" value="ECO:0007669"/>
    <property type="project" value="UniProtKB-KW"/>
</dbReference>
<dbReference type="RefSeq" id="WP_072709879.1">
    <property type="nucleotide sequence ID" value="NZ_FMJB01000066.1"/>
</dbReference>
<evidence type="ECO:0000256" key="5">
    <source>
        <dbReference type="PIRSR" id="PIRSR600760-2"/>
    </source>
</evidence>
<dbReference type="Gene3D" id="3.30.540.10">
    <property type="entry name" value="Fructose-1,6-Bisphosphatase, subunit A, domain 1"/>
    <property type="match status" value="1"/>
</dbReference>
<organism evidence="6 7">
    <name type="scientific">Donghicola eburneus</name>
    <dbReference type="NCBI Taxonomy" id="393278"/>
    <lineage>
        <taxon>Bacteria</taxon>
        <taxon>Pseudomonadati</taxon>
        <taxon>Pseudomonadota</taxon>
        <taxon>Alphaproteobacteria</taxon>
        <taxon>Rhodobacterales</taxon>
        <taxon>Roseobacteraceae</taxon>
        <taxon>Donghicola</taxon>
    </lineage>
</organism>
<evidence type="ECO:0000256" key="1">
    <source>
        <dbReference type="ARBA" id="ARBA00009759"/>
    </source>
</evidence>
<dbReference type="SUPFAM" id="SSF56655">
    <property type="entry name" value="Carbohydrate phosphatase"/>
    <property type="match status" value="1"/>
</dbReference>
<dbReference type="GO" id="GO:0008934">
    <property type="term" value="F:inositol monophosphate 1-phosphatase activity"/>
    <property type="evidence" value="ECO:0007669"/>
    <property type="project" value="TreeGrafter"/>
</dbReference>
<dbReference type="PROSITE" id="PS00630">
    <property type="entry name" value="IMP_2"/>
    <property type="match status" value="1"/>
</dbReference>
<dbReference type="PANTHER" id="PTHR20854:SF4">
    <property type="entry name" value="INOSITOL-1-MONOPHOSPHATASE-RELATED"/>
    <property type="match status" value="1"/>
</dbReference>
<comment type="similarity">
    <text evidence="1">Belongs to the inositol monophosphatase superfamily.</text>
</comment>
<gene>
    <name evidence="6" type="ORF">KARMA_4069</name>
</gene>
<dbReference type="InterPro" id="IPR020583">
    <property type="entry name" value="Inositol_monoP_metal-BS"/>
</dbReference>
<keyword evidence="2 5" id="KW-0479">Metal-binding</keyword>
<dbReference type="GO" id="GO:0046854">
    <property type="term" value="P:phosphatidylinositol phosphate biosynthetic process"/>
    <property type="evidence" value="ECO:0007669"/>
    <property type="project" value="InterPro"/>
</dbReference>
<feature type="binding site" evidence="5">
    <location>
        <position position="83"/>
    </location>
    <ligand>
        <name>Mg(2+)</name>
        <dbReference type="ChEBI" id="CHEBI:18420"/>
        <label>1</label>
        <note>catalytic</note>
    </ligand>
</feature>
<dbReference type="InterPro" id="IPR020550">
    <property type="entry name" value="Inositol_monophosphatase_CS"/>
</dbReference>
<keyword evidence="7" id="KW-1185">Reference proteome</keyword>
<feature type="binding site" evidence="5">
    <location>
        <position position="68"/>
    </location>
    <ligand>
        <name>Mg(2+)</name>
        <dbReference type="ChEBI" id="CHEBI:18420"/>
        <label>1</label>
        <note>catalytic</note>
    </ligand>
</feature>
<feature type="binding site" evidence="5">
    <location>
        <position position="85"/>
    </location>
    <ligand>
        <name>Mg(2+)</name>
        <dbReference type="ChEBI" id="CHEBI:18420"/>
        <label>1</label>
        <note>catalytic</note>
    </ligand>
</feature>
<feature type="binding site" evidence="5">
    <location>
        <position position="209"/>
    </location>
    <ligand>
        <name>Mg(2+)</name>
        <dbReference type="ChEBI" id="CHEBI:18420"/>
        <label>1</label>
        <note>catalytic</note>
    </ligand>
</feature>
<dbReference type="InterPro" id="IPR000760">
    <property type="entry name" value="Inositol_monophosphatase-like"/>
</dbReference>
<dbReference type="PROSITE" id="PS00629">
    <property type="entry name" value="IMP_1"/>
    <property type="match status" value="1"/>
</dbReference>
<evidence type="ECO:0000313" key="6">
    <source>
        <dbReference type="EMBL" id="SCM69826.1"/>
    </source>
</evidence>
<name>A0A1M4N9E6_9RHOB</name>
<dbReference type="GO" id="GO:0006020">
    <property type="term" value="P:inositol metabolic process"/>
    <property type="evidence" value="ECO:0007669"/>
    <property type="project" value="TreeGrafter"/>
</dbReference>
<feature type="binding site" evidence="5">
    <location>
        <position position="86"/>
    </location>
    <ligand>
        <name>Mg(2+)</name>
        <dbReference type="ChEBI" id="CHEBI:18420"/>
        <label>1</label>
        <note>catalytic</note>
    </ligand>
</feature>
<keyword evidence="3" id="KW-0378">Hydrolase</keyword>
<evidence type="ECO:0000313" key="7">
    <source>
        <dbReference type="Proteomes" id="UP000184085"/>
    </source>
</evidence>
<keyword evidence="4 5" id="KW-0460">Magnesium</keyword>
<evidence type="ECO:0000256" key="4">
    <source>
        <dbReference type="ARBA" id="ARBA00022842"/>
    </source>
</evidence>
<dbReference type="Gene3D" id="3.40.190.80">
    <property type="match status" value="1"/>
</dbReference>
<dbReference type="PRINTS" id="PR00377">
    <property type="entry name" value="IMPHPHTASES"/>
</dbReference>
<dbReference type="EMBL" id="FMJB01000066">
    <property type="protein sequence ID" value="SCM69826.1"/>
    <property type="molecule type" value="Genomic_DNA"/>
</dbReference>
<dbReference type="GO" id="GO:0007165">
    <property type="term" value="P:signal transduction"/>
    <property type="evidence" value="ECO:0007669"/>
    <property type="project" value="TreeGrafter"/>
</dbReference>